<feature type="transmembrane region" description="Helical" evidence="6">
    <location>
        <begin position="222"/>
        <end position="247"/>
    </location>
</feature>
<dbReference type="GO" id="GO:0000139">
    <property type="term" value="C:Golgi membrane"/>
    <property type="evidence" value="ECO:0007669"/>
    <property type="project" value="UniProtKB-SubCell"/>
</dbReference>
<evidence type="ECO:0000313" key="8">
    <source>
        <dbReference type="Ensembl" id="ENSPKIP00000017769.1"/>
    </source>
</evidence>
<evidence type="ECO:0000256" key="6">
    <source>
        <dbReference type="RuleBase" id="RU361264"/>
    </source>
</evidence>
<reference evidence="8" key="1">
    <citation type="submission" date="2025-08" db="UniProtKB">
        <authorList>
            <consortium name="Ensembl"/>
        </authorList>
    </citation>
    <scope>IDENTIFICATION</scope>
</reference>
<reference evidence="8" key="2">
    <citation type="submission" date="2025-09" db="UniProtKB">
        <authorList>
            <consortium name="Ensembl"/>
        </authorList>
    </citation>
    <scope>IDENTIFICATION</scope>
</reference>
<evidence type="ECO:0000256" key="4">
    <source>
        <dbReference type="ARBA" id="ARBA00022989"/>
    </source>
</evidence>
<evidence type="ECO:0000256" key="2">
    <source>
        <dbReference type="ARBA" id="ARBA00010596"/>
    </source>
</evidence>
<keyword evidence="4 6" id="KW-1133">Transmembrane helix</keyword>
<dbReference type="Pfam" id="PF04893">
    <property type="entry name" value="Yip1"/>
    <property type="match status" value="1"/>
</dbReference>
<comment type="subcellular location">
    <subcellularLocation>
        <location evidence="6">Golgi apparatus membrane</location>
        <topology evidence="6">Multi-pass membrane protein</topology>
    </subcellularLocation>
    <subcellularLocation>
        <location evidence="1">Golgi apparatus</location>
        <location evidence="1">cis-Golgi network membrane</location>
        <topology evidence="1">Multi-pass membrane protein</topology>
    </subcellularLocation>
</comment>
<dbReference type="InterPro" id="IPR006977">
    <property type="entry name" value="Yip1_dom"/>
</dbReference>
<feature type="transmembrane region" description="Helical" evidence="6">
    <location>
        <begin position="117"/>
        <end position="138"/>
    </location>
</feature>
<dbReference type="GO" id="GO:0031267">
    <property type="term" value="F:small GTPase binding"/>
    <property type="evidence" value="ECO:0007669"/>
    <property type="project" value="InterPro"/>
</dbReference>
<dbReference type="GO" id="GO:0016192">
    <property type="term" value="P:vesicle-mediated transport"/>
    <property type="evidence" value="ECO:0007669"/>
    <property type="project" value="InterPro"/>
</dbReference>
<proteinExistence type="inferred from homology"/>
<feature type="domain" description="Yip1" evidence="7">
    <location>
        <begin position="108"/>
        <end position="270"/>
    </location>
</feature>
<evidence type="ECO:0000256" key="1">
    <source>
        <dbReference type="ARBA" id="ARBA00004257"/>
    </source>
</evidence>
<sequence length="309" mass="34778">MATPDALKLKEFEETSELLFNASSVSTNSTVSRGSVLVPVEGSVKLDMSEDDEEEGQEEKSELLGGEREFSSFWTFEYYQSFFNVDTLQVLNRVRGSLWPLPGRNIVKRHLRSNPDLYGPFWICVTLVFSMTISGNISTFLSQMGDPKYQYRPQFHRVSVAAVTTFSYAWLVPLGLWGFLTLRQGAERQTGGYSFLETVCVYGYSLFLYIPTTMLWTIPLEWLSWLLILVTMAISGSVLVTTFWPMLREDTKTVAITTLVTVVLLHALFIIGCKLYFFQTAVRTGRPSSLLLHSSSNVTVALTSAAKES</sequence>
<comment type="similarity">
    <text evidence="2 6">Belongs to the YIP1 family.</text>
</comment>
<feature type="transmembrane region" description="Helical" evidence="6">
    <location>
        <begin position="192"/>
        <end position="210"/>
    </location>
</feature>
<dbReference type="InterPro" id="IPR039765">
    <property type="entry name" value="Yip5/YIPF1/YIPF2"/>
</dbReference>
<keyword evidence="5 6" id="KW-0472">Membrane</keyword>
<dbReference type="PANTHER" id="PTHR12822:SF3">
    <property type="entry name" value="PROTEIN YIPF2"/>
    <property type="match status" value="1"/>
</dbReference>
<evidence type="ECO:0000256" key="5">
    <source>
        <dbReference type="ARBA" id="ARBA00023136"/>
    </source>
</evidence>
<dbReference type="Ensembl" id="ENSPKIT00000042288.1">
    <property type="protein sequence ID" value="ENSPKIP00000017769.1"/>
    <property type="gene ID" value="ENSPKIG00000003554.1"/>
</dbReference>
<evidence type="ECO:0000256" key="3">
    <source>
        <dbReference type="ARBA" id="ARBA00022692"/>
    </source>
</evidence>
<feature type="transmembrane region" description="Helical" evidence="6">
    <location>
        <begin position="158"/>
        <end position="180"/>
    </location>
</feature>
<evidence type="ECO:0000313" key="9">
    <source>
        <dbReference type="Proteomes" id="UP000261540"/>
    </source>
</evidence>
<accession>A0A3B3RH59</accession>
<evidence type="ECO:0000259" key="7">
    <source>
        <dbReference type="Pfam" id="PF04893"/>
    </source>
</evidence>
<feature type="transmembrane region" description="Helical" evidence="6">
    <location>
        <begin position="254"/>
        <end position="277"/>
    </location>
</feature>
<protein>
    <recommendedName>
        <fullName evidence="6">Protein YIPF</fullName>
    </recommendedName>
</protein>
<dbReference type="Proteomes" id="UP000261540">
    <property type="component" value="Unplaced"/>
</dbReference>
<dbReference type="PANTHER" id="PTHR12822">
    <property type="entry name" value="PROTEIN YIPF"/>
    <property type="match status" value="1"/>
</dbReference>
<dbReference type="AlphaFoldDB" id="A0A3B3RH59"/>
<keyword evidence="9" id="KW-1185">Reference proteome</keyword>
<name>A0A3B3RH59_9TELE</name>
<dbReference type="STRING" id="1676925.ENSPKIP00000017769"/>
<organism evidence="8 9">
    <name type="scientific">Paramormyrops kingsleyae</name>
    <dbReference type="NCBI Taxonomy" id="1676925"/>
    <lineage>
        <taxon>Eukaryota</taxon>
        <taxon>Metazoa</taxon>
        <taxon>Chordata</taxon>
        <taxon>Craniata</taxon>
        <taxon>Vertebrata</taxon>
        <taxon>Euteleostomi</taxon>
        <taxon>Actinopterygii</taxon>
        <taxon>Neopterygii</taxon>
        <taxon>Teleostei</taxon>
        <taxon>Osteoglossocephala</taxon>
        <taxon>Osteoglossomorpha</taxon>
        <taxon>Osteoglossiformes</taxon>
        <taxon>Mormyridae</taxon>
        <taxon>Paramormyrops</taxon>
    </lineage>
</organism>
<dbReference type="GeneTree" id="ENSGT00390000010157"/>
<keyword evidence="3 6" id="KW-0812">Transmembrane</keyword>